<organism evidence="1 2">
    <name type="scientific">Diphasiastrum complanatum</name>
    <name type="common">Issler's clubmoss</name>
    <name type="synonym">Lycopodium complanatum</name>
    <dbReference type="NCBI Taxonomy" id="34168"/>
    <lineage>
        <taxon>Eukaryota</taxon>
        <taxon>Viridiplantae</taxon>
        <taxon>Streptophyta</taxon>
        <taxon>Embryophyta</taxon>
        <taxon>Tracheophyta</taxon>
        <taxon>Lycopodiopsida</taxon>
        <taxon>Lycopodiales</taxon>
        <taxon>Lycopodiaceae</taxon>
        <taxon>Lycopodioideae</taxon>
        <taxon>Diphasiastrum</taxon>
    </lineage>
</organism>
<accession>A0ACC2AL34</accession>
<name>A0ACC2AL34_DIPCM</name>
<evidence type="ECO:0000313" key="1">
    <source>
        <dbReference type="EMBL" id="KAJ7518238.1"/>
    </source>
</evidence>
<dbReference type="EMBL" id="CM055112">
    <property type="protein sequence ID" value="KAJ7518238.1"/>
    <property type="molecule type" value="Genomic_DNA"/>
</dbReference>
<protein>
    <submittedName>
        <fullName evidence="1">Uncharacterized protein</fullName>
    </submittedName>
</protein>
<keyword evidence="2" id="KW-1185">Reference proteome</keyword>
<evidence type="ECO:0000313" key="2">
    <source>
        <dbReference type="Proteomes" id="UP001162992"/>
    </source>
</evidence>
<reference evidence="2" key="1">
    <citation type="journal article" date="2024" name="Proc. Natl. Acad. Sci. U.S.A.">
        <title>Extraordinary preservation of gene collinearity over three hundred million years revealed in homosporous lycophytes.</title>
        <authorList>
            <person name="Li C."/>
            <person name="Wickell D."/>
            <person name="Kuo L.Y."/>
            <person name="Chen X."/>
            <person name="Nie B."/>
            <person name="Liao X."/>
            <person name="Peng D."/>
            <person name="Ji J."/>
            <person name="Jenkins J."/>
            <person name="Williams M."/>
            <person name="Shu S."/>
            <person name="Plott C."/>
            <person name="Barry K."/>
            <person name="Rajasekar S."/>
            <person name="Grimwood J."/>
            <person name="Han X."/>
            <person name="Sun S."/>
            <person name="Hou Z."/>
            <person name="He W."/>
            <person name="Dai G."/>
            <person name="Sun C."/>
            <person name="Schmutz J."/>
            <person name="Leebens-Mack J.H."/>
            <person name="Li F.W."/>
            <person name="Wang L."/>
        </authorList>
    </citation>
    <scope>NUCLEOTIDE SEQUENCE [LARGE SCALE GENOMIC DNA]</scope>
    <source>
        <strain evidence="2">cv. PW_Plant_1</strain>
    </source>
</reference>
<comment type="caution">
    <text evidence="1">The sequence shown here is derived from an EMBL/GenBank/DDBJ whole genome shotgun (WGS) entry which is preliminary data.</text>
</comment>
<proteinExistence type="predicted"/>
<sequence>MVTSIDSLTAPEQLGNGSESEVAEEDGDQMEELHAVFDTFDENRDGQISIEELRRSMARLGLNVTEEELVAMMAAVDKNGNGFLEFEEFLSLYKTIYANGKHRFSAEKDQDLRDAFSVFDRDGDGFITAQELQFVFNSLGFSEGVKLSDCHNMIRGVDKDGDDRVNFPEFKVMMNSKNFAMRNGKY</sequence>
<gene>
    <name evidence="1" type="ORF">O6H91_21G060600</name>
</gene>
<dbReference type="Proteomes" id="UP001162992">
    <property type="component" value="Chromosome 21"/>
</dbReference>